<accession>A0AAI9Y9T6</accession>
<reference evidence="1" key="1">
    <citation type="submission" date="2016-11" db="EMBL/GenBank/DDBJ databases">
        <title>The genome sequence of Colletotrichum cuscutae.</title>
        <authorList>
            <person name="Baroncelli R."/>
        </authorList>
    </citation>
    <scope>NUCLEOTIDE SEQUENCE</scope>
    <source>
        <strain evidence="1">IMI 304802</strain>
    </source>
</reference>
<evidence type="ECO:0000313" key="1">
    <source>
        <dbReference type="EMBL" id="KAK1491913.1"/>
    </source>
</evidence>
<organism evidence="1 2">
    <name type="scientific">Colletotrichum cuscutae</name>
    <dbReference type="NCBI Taxonomy" id="1209917"/>
    <lineage>
        <taxon>Eukaryota</taxon>
        <taxon>Fungi</taxon>
        <taxon>Dikarya</taxon>
        <taxon>Ascomycota</taxon>
        <taxon>Pezizomycotina</taxon>
        <taxon>Sordariomycetes</taxon>
        <taxon>Hypocreomycetidae</taxon>
        <taxon>Glomerellales</taxon>
        <taxon>Glomerellaceae</taxon>
        <taxon>Colletotrichum</taxon>
        <taxon>Colletotrichum acutatum species complex</taxon>
    </lineage>
</organism>
<evidence type="ECO:0000313" key="2">
    <source>
        <dbReference type="Proteomes" id="UP001239213"/>
    </source>
</evidence>
<comment type="caution">
    <text evidence="1">The sequence shown here is derived from an EMBL/GenBank/DDBJ whole genome shotgun (WGS) entry which is preliminary data.</text>
</comment>
<keyword evidence="2" id="KW-1185">Reference proteome</keyword>
<proteinExistence type="predicted"/>
<dbReference type="AlphaFoldDB" id="A0AAI9Y9T6"/>
<name>A0AAI9Y9T6_9PEZI</name>
<sequence>MCSCPDAVADGHDLLPGTLRTASHGGSGVVSTMQRLLASTSHPARRAFVAKSCFATPLLRRRLTDVPLPPCLTILRLTAFFTSCSLQMYSSVTGSVSADYANDLVLAGAIALAACC</sequence>
<protein>
    <submittedName>
        <fullName evidence="1">Uncharacterized protein</fullName>
    </submittedName>
</protein>
<gene>
    <name evidence="1" type="ORF">CCUS01_14139</name>
</gene>
<dbReference type="Proteomes" id="UP001239213">
    <property type="component" value="Unassembled WGS sequence"/>
</dbReference>
<dbReference type="EMBL" id="MPDP01000033">
    <property type="protein sequence ID" value="KAK1491913.1"/>
    <property type="molecule type" value="Genomic_DNA"/>
</dbReference>